<evidence type="ECO:0000313" key="2">
    <source>
        <dbReference type="Proteomes" id="UP000465846"/>
    </source>
</evidence>
<reference evidence="1 2" key="1">
    <citation type="submission" date="2020-02" db="EMBL/GenBank/DDBJ databases">
        <title>Whole genome sequence of Halogeometricum borinquense strain wsp4.</title>
        <authorList>
            <person name="Verma D.K."/>
            <person name="Gopal K."/>
            <person name="Prasad E.S."/>
        </authorList>
    </citation>
    <scope>NUCLEOTIDE SEQUENCE [LARGE SCALE GENOMIC DNA]</scope>
    <source>
        <strain evidence="2">wsp4</strain>
    </source>
</reference>
<organism evidence="1 2">
    <name type="scientific">Halogeometricum borinquense</name>
    <dbReference type="NCBI Taxonomy" id="60847"/>
    <lineage>
        <taxon>Archaea</taxon>
        <taxon>Methanobacteriati</taxon>
        <taxon>Methanobacteriota</taxon>
        <taxon>Stenosarchaea group</taxon>
        <taxon>Halobacteria</taxon>
        <taxon>Halobacteriales</taxon>
        <taxon>Haloferacaceae</taxon>
        <taxon>Halogeometricum</taxon>
    </lineage>
</organism>
<name>A0A6C0UFZ8_9EURY</name>
<sequence>MQHRTLTLAVAALLAFGASGVVAATTTISPSPATADASPTDGVSPVNHTVKVIDPDERLSEQDVKNAWQLAWSNETVKRSFENADSAHFQVEAVSDELQVYVVTNETARPQVVADVDLDSESVTSVEPINDVLIAGQVGSMQLAPTNTTTKPDAGETLHATVVEFNETLAPGMPFTVTCATEQSETTTNNTTTTNNFTSGTVYYVFNATEE</sequence>
<dbReference type="RefSeq" id="WP_163486251.1">
    <property type="nucleotide sequence ID" value="NZ_CP048739.1"/>
</dbReference>
<dbReference type="EMBL" id="CP048739">
    <property type="protein sequence ID" value="QIB74315.1"/>
    <property type="molecule type" value="Genomic_DNA"/>
</dbReference>
<evidence type="ECO:0000313" key="1">
    <source>
        <dbReference type="EMBL" id="QIB74315.1"/>
    </source>
</evidence>
<dbReference type="AlphaFoldDB" id="A0A6C0UFZ8"/>
<dbReference type="Proteomes" id="UP000465846">
    <property type="component" value="Chromosome"/>
</dbReference>
<protein>
    <submittedName>
        <fullName evidence="1">Uncharacterized protein</fullName>
    </submittedName>
</protein>
<accession>A0A6C0UFZ8</accession>
<dbReference type="GeneID" id="44079433"/>
<proteinExistence type="predicted"/>
<gene>
    <name evidence="1" type="ORF">G3I44_08490</name>
</gene>